<dbReference type="InterPro" id="IPR013830">
    <property type="entry name" value="SGNH_hydro"/>
</dbReference>
<keyword evidence="3" id="KW-1185">Reference proteome</keyword>
<proteinExistence type="predicted"/>
<dbReference type="CDD" id="cd04506">
    <property type="entry name" value="SGNH_hydrolase_YpmR_like"/>
    <property type="match status" value="1"/>
</dbReference>
<gene>
    <name evidence="2" type="ORF">BN1180_03110</name>
</gene>
<reference evidence="2 3" key="1">
    <citation type="journal article" date="2014" name="Genome Announc.">
        <title>Genome Sequence of Bacillus simplex Strain P558, Isolated from a Human Fecal Sample.</title>
        <authorList>
            <person name="Croce O."/>
            <person name="Hugon P."/>
            <person name="Lagier J.C."/>
            <person name="Bibi F."/>
            <person name="Robert C."/>
            <person name="Azhar E.I."/>
            <person name="Raoult D."/>
            <person name="Fournier P.E."/>
        </authorList>
    </citation>
    <scope>NUCLEOTIDE SEQUENCE [LARGE SCALE GENOMIC DNA]</scope>
    <source>
        <strain evidence="2 3">P558</strain>
    </source>
</reference>
<evidence type="ECO:0000313" key="3">
    <source>
        <dbReference type="Proteomes" id="UP000182110"/>
    </source>
</evidence>
<dbReference type="SUPFAM" id="SSF52266">
    <property type="entry name" value="SGNH hydrolase"/>
    <property type="match status" value="1"/>
</dbReference>
<dbReference type="EMBL" id="CCXW01000001">
    <property type="protein sequence ID" value="CEG32940.1"/>
    <property type="molecule type" value="Genomic_DNA"/>
</dbReference>
<name>A0AAN2PHU0_9BACI</name>
<dbReference type="PANTHER" id="PTHR30383">
    <property type="entry name" value="THIOESTERASE 1/PROTEASE 1/LYSOPHOSPHOLIPASE L1"/>
    <property type="match status" value="1"/>
</dbReference>
<dbReference type="Pfam" id="PF13472">
    <property type="entry name" value="Lipase_GDSL_2"/>
    <property type="match status" value="1"/>
</dbReference>
<protein>
    <submittedName>
        <fullName evidence="2">G-D-S-L family lipolytic protein</fullName>
    </submittedName>
</protein>
<dbReference type="GO" id="GO:0004622">
    <property type="term" value="F:phosphatidylcholine lysophospholipase activity"/>
    <property type="evidence" value="ECO:0007669"/>
    <property type="project" value="TreeGrafter"/>
</dbReference>
<accession>A0AAN2PHU0</accession>
<feature type="domain" description="SGNH hydrolase-type esterase" evidence="1">
    <location>
        <begin position="62"/>
        <end position="250"/>
    </location>
</feature>
<sequence>MFLSKPKVLVITIASAFIGLFFLFCLGWAITDHYGKGTSDKEVIEETAIKKNDFPDDFTVVAIGDSLTRGTGDETGKGYVGLVIEDLKSEYNRKPIIHNLGINGQVSKELVQQVRQPEVKRQIQAADVILVTIGGNDLFQKGKTLLEYDREAITVSQKSFLGNLHEIFKDINKVNDTATILLLGLYNPFIDLDEDFDTNRIVRDWNNETAEVVALYENAIFVPTFDLFQLSVNEYLYSDKFHPNKKGYRLIADRVAPLIKWEDVER</sequence>
<evidence type="ECO:0000313" key="2">
    <source>
        <dbReference type="EMBL" id="CEG32940.1"/>
    </source>
</evidence>
<comment type="caution">
    <text evidence="2">The sequence shown here is derived from an EMBL/GenBank/DDBJ whole genome shotgun (WGS) entry which is preliminary data.</text>
</comment>
<evidence type="ECO:0000259" key="1">
    <source>
        <dbReference type="Pfam" id="PF13472"/>
    </source>
</evidence>
<dbReference type="InterPro" id="IPR036514">
    <property type="entry name" value="SGNH_hydro_sf"/>
</dbReference>
<dbReference type="Gene3D" id="3.40.50.1110">
    <property type="entry name" value="SGNH hydrolase"/>
    <property type="match status" value="1"/>
</dbReference>
<dbReference type="Proteomes" id="UP000182110">
    <property type="component" value="Unassembled WGS sequence"/>
</dbReference>
<dbReference type="InterPro" id="IPR051532">
    <property type="entry name" value="Ester_Hydrolysis_Enzymes"/>
</dbReference>
<organism evidence="2 3">
    <name type="scientific">Peribacillus simplex</name>
    <dbReference type="NCBI Taxonomy" id="1478"/>
    <lineage>
        <taxon>Bacteria</taxon>
        <taxon>Bacillati</taxon>
        <taxon>Bacillota</taxon>
        <taxon>Bacilli</taxon>
        <taxon>Bacillales</taxon>
        <taxon>Bacillaceae</taxon>
        <taxon>Peribacillus</taxon>
    </lineage>
</organism>
<dbReference type="PANTHER" id="PTHR30383:SF27">
    <property type="entry name" value="SPORE GERMINATION LIPASE LIPC"/>
    <property type="match status" value="1"/>
</dbReference>
<dbReference type="AlphaFoldDB" id="A0AAN2PHU0"/>